<sequence length="368" mass="40335">MPMPFACGDQKEMATGQALLLLILIGVAEPGAGRCPACEMAALDPGVQKAFLIELAKESILSKLHLKERPNVTQPVFSAGLLTALGRLRVGRTTPSVTSEMPSQSPKPDEQDYEILSFAEPGPSAPNRTRLHFHFTQDAGRSVQILHADMYVFLAAPGGPARRVRAKLLLSEPGDANPTLVGRRQLEVKRGGWAAVEVRTAVQSFFSKGGQRLTAELELEGSPEPALLLSSSDSHRPFMVAKARARPRHRIRRRAVECNSKSRTCCRKQFFVDFKEIGWEDWIIQPEGYRMNYCTGPCPTHVAGMPGLASSFHTAILNLIKANDAHASFSSCCVPTHRRPLSLLYYDQDSNVVKTDIPDMIVDACGCT</sequence>
<dbReference type="FunFam" id="2.10.90.10:FF:000005">
    <property type="entry name" value="Inhibin beta A chain"/>
    <property type="match status" value="1"/>
</dbReference>
<evidence type="ECO:0000259" key="14">
    <source>
        <dbReference type="PROSITE" id="PS51362"/>
    </source>
</evidence>
<evidence type="ECO:0000256" key="8">
    <source>
        <dbReference type="ARBA" id="ARBA00023157"/>
    </source>
</evidence>
<evidence type="ECO:0000256" key="7">
    <source>
        <dbReference type="ARBA" id="ARBA00023030"/>
    </source>
</evidence>
<dbReference type="Proteomes" id="UP000472274">
    <property type="component" value="Unplaced"/>
</dbReference>
<dbReference type="PANTHER" id="PTHR11848:SF130">
    <property type="entry name" value="INHIBIN BETA C CHAIN"/>
    <property type="match status" value="1"/>
</dbReference>
<organism evidence="15 16">
    <name type="scientific">Terrapene triunguis</name>
    <name type="common">Three-toed box turtle</name>
    <dbReference type="NCBI Taxonomy" id="2587831"/>
    <lineage>
        <taxon>Eukaryota</taxon>
        <taxon>Metazoa</taxon>
        <taxon>Chordata</taxon>
        <taxon>Craniata</taxon>
        <taxon>Vertebrata</taxon>
        <taxon>Euteleostomi</taxon>
        <taxon>Archelosauria</taxon>
        <taxon>Testudinata</taxon>
        <taxon>Testudines</taxon>
        <taxon>Cryptodira</taxon>
        <taxon>Durocryptodira</taxon>
        <taxon>Testudinoidea</taxon>
        <taxon>Emydidae</taxon>
        <taxon>Terrapene</taxon>
    </lineage>
</organism>
<dbReference type="PANTHER" id="PTHR11848">
    <property type="entry name" value="TGF-BETA FAMILY"/>
    <property type="match status" value="1"/>
</dbReference>
<evidence type="ECO:0000256" key="4">
    <source>
        <dbReference type="ARBA" id="ARBA00022525"/>
    </source>
</evidence>
<dbReference type="AlphaFoldDB" id="A0A674K453"/>
<evidence type="ECO:0000313" key="15">
    <source>
        <dbReference type="Ensembl" id="ENSTMTP00000027212.1"/>
    </source>
</evidence>
<dbReference type="GO" id="GO:0005125">
    <property type="term" value="F:cytokine activity"/>
    <property type="evidence" value="ECO:0007669"/>
    <property type="project" value="TreeGrafter"/>
</dbReference>
<evidence type="ECO:0000256" key="6">
    <source>
        <dbReference type="ARBA" id="ARBA00022729"/>
    </source>
</evidence>
<dbReference type="Pfam" id="PF00019">
    <property type="entry name" value="TGF_beta"/>
    <property type="match status" value="1"/>
</dbReference>
<dbReference type="Ensembl" id="ENSTMTT00000028192.1">
    <property type="protein sequence ID" value="ENSTMTP00000027212.1"/>
    <property type="gene ID" value="ENSTMTG00000019879.1"/>
</dbReference>
<accession>A0A674K453</accession>
<dbReference type="SMART" id="SM00204">
    <property type="entry name" value="TGFB"/>
    <property type="match status" value="1"/>
</dbReference>
<comment type="similarity">
    <text evidence="3 12">Belongs to the TGF-beta family.</text>
</comment>
<dbReference type="CDD" id="cd19406">
    <property type="entry name" value="TGF_beta_INHBC_E"/>
    <property type="match status" value="1"/>
</dbReference>
<keyword evidence="16" id="KW-1185">Reference proteome</keyword>
<comment type="function">
    <text evidence="1">Inhibins and activins inhibit and activate, respectively, the secretion of follitropin by the pituitary gland. Inhibins/activins are involved in regulating a number of diverse functions such as hypothalamic and pituitary hormone secretion, gonadal hormone secretion, germ cell development and maturation, erythroid differentiation, insulin secretion, nerve cell survival, embryonic axial development or bone growth, depending on their subunit composition. Inhibins appear to oppose the functions of activins.</text>
</comment>
<evidence type="ECO:0000313" key="16">
    <source>
        <dbReference type="Proteomes" id="UP000472274"/>
    </source>
</evidence>
<keyword evidence="9" id="KW-0325">Glycoprotein</keyword>
<comment type="subunit">
    <text evidence="11">Dimeric, linked by one or more disulfide bonds. Inhibin A is a dimer of alpha and beta-A. Inhibin B is a dimer of alpha and beta-B. Activin A is a homodimer of beta-A. Activin B is a homodimer of beta-B. Activin AB is a dimer of beta-A and beta-B.</text>
</comment>
<keyword evidence="7 12" id="KW-0339">Growth factor</keyword>
<dbReference type="GO" id="GO:0005179">
    <property type="term" value="F:hormone activity"/>
    <property type="evidence" value="ECO:0007669"/>
    <property type="project" value="UniProtKB-KW"/>
</dbReference>
<keyword evidence="8" id="KW-1015">Disulfide bond</keyword>
<dbReference type="InterPro" id="IPR001318">
    <property type="entry name" value="Inhibin_betaC"/>
</dbReference>
<comment type="subunit">
    <text evidence="10">Homodimeric or heterodimeric through association with alpha and beta subunits, linked by one or more disulfide bonds. Inhibins are heterodimers of one alpha and one beta subunit. Activins are homo- or heterodimers of beta subunits only.</text>
</comment>
<dbReference type="GO" id="GO:0005615">
    <property type="term" value="C:extracellular space"/>
    <property type="evidence" value="ECO:0007669"/>
    <property type="project" value="TreeGrafter"/>
</dbReference>
<evidence type="ECO:0000256" key="3">
    <source>
        <dbReference type="ARBA" id="ARBA00006656"/>
    </source>
</evidence>
<keyword evidence="6 13" id="KW-0732">Signal</keyword>
<comment type="subcellular location">
    <subcellularLocation>
        <location evidence="2">Secreted</location>
    </subcellularLocation>
</comment>
<dbReference type="GO" id="GO:0008083">
    <property type="term" value="F:growth factor activity"/>
    <property type="evidence" value="ECO:0007669"/>
    <property type="project" value="UniProtKB-KW"/>
</dbReference>
<dbReference type="PRINTS" id="PR00672">
    <property type="entry name" value="INHIBINBC"/>
</dbReference>
<dbReference type="InterPro" id="IPR001839">
    <property type="entry name" value="TGF-b_C"/>
</dbReference>
<dbReference type="InterPro" id="IPR029034">
    <property type="entry name" value="Cystine-knot_cytokine"/>
</dbReference>
<gene>
    <name evidence="15" type="primary">INHBC</name>
</gene>
<dbReference type="InterPro" id="IPR017948">
    <property type="entry name" value="TGFb_CS"/>
</dbReference>
<name>A0A674K453_9SAUR</name>
<dbReference type="GeneTree" id="ENSGT00940000160065"/>
<dbReference type="PROSITE" id="PS00250">
    <property type="entry name" value="TGF_BETA_1"/>
    <property type="match status" value="1"/>
</dbReference>
<dbReference type="InParanoid" id="A0A674K453"/>
<dbReference type="Gene3D" id="2.60.120.970">
    <property type="match status" value="1"/>
</dbReference>
<feature type="domain" description="TGF-beta family profile" evidence="14">
    <location>
        <begin position="250"/>
        <end position="368"/>
    </location>
</feature>
<evidence type="ECO:0000256" key="10">
    <source>
        <dbReference type="ARBA" id="ARBA00026046"/>
    </source>
</evidence>
<keyword evidence="4" id="KW-0964">Secreted</keyword>
<evidence type="ECO:0000256" key="1">
    <source>
        <dbReference type="ARBA" id="ARBA00002588"/>
    </source>
</evidence>
<reference evidence="15" key="2">
    <citation type="submission" date="2025-09" db="UniProtKB">
        <authorList>
            <consortium name="Ensembl"/>
        </authorList>
    </citation>
    <scope>IDENTIFICATION</scope>
</reference>
<evidence type="ECO:0000256" key="13">
    <source>
        <dbReference type="SAM" id="SignalP"/>
    </source>
</evidence>
<reference evidence="15" key="1">
    <citation type="submission" date="2025-08" db="UniProtKB">
        <authorList>
            <consortium name="Ensembl"/>
        </authorList>
    </citation>
    <scope>IDENTIFICATION</scope>
</reference>
<dbReference type="Gene3D" id="2.10.90.10">
    <property type="entry name" value="Cystine-knot cytokines"/>
    <property type="match status" value="1"/>
</dbReference>
<dbReference type="PROSITE" id="PS51362">
    <property type="entry name" value="TGF_BETA_2"/>
    <property type="match status" value="1"/>
</dbReference>
<keyword evidence="5" id="KW-0372">Hormone</keyword>
<evidence type="ECO:0000256" key="9">
    <source>
        <dbReference type="ARBA" id="ARBA00023180"/>
    </source>
</evidence>
<feature type="signal peptide" evidence="13">
    <location>
        <begin position="1"/>
        <end position="33"/>
    </location>
</feature>
<evidence type="ECO:0000256" key="11">
    <source>
        <dbReference type="ARBA" id="ARBA00065862"/>
    </source>
</evidence>
<evidence type="ECO:0000256" key="5">
    <source>
        <dbReference type="ARBA" id="ARBA00022702"/>
    </source>
</evidence>
<protein>
    <submittedName>
        <fullName evidence="15">Inhibin subunit beta C</fullName>
    </submittedName>
</protein>
<evidence type="ECO:0000256" key="12">
    <source>
        <dbReference type="RuleBase" id="RU000354"/>
    </source>
</evidence>
<dbReference type="SUPFAM" id="SSF57501">
    <property type="entry name" value="Cystine-knot cytokines"/>
    <property type="match status" value="1"/>
</dbReference>
<feature type="chain" id="PRO_5025635263" evidence="13">
    <location>
        <begin position="34"/>
        <end position="368"/>
    </location>
</feature>
<proteinExistence type="inferred from homology"/>
<evidence type="ECO:0000256" key="2">
    <source>
        <dbReference type="ARBA" id="ARBA00004613"/>
    </source>
</evidence>
<dbReference type="InterPro" id="IPR015615">
    <property type="entry name" value="TGF-beta-rel"/>
</dbReference>